<dbReference type="EMBL" id="JACIBX010000019">
    <property type="protein sequence ID" value="MBB3713716.1"/>
    <property type="molecule type" value="Genomic_DNA"/>
</dbReference>
<accession>A0ABR6HT28</accession>
<dbReference type="Pfam" id="PF04273">
    <property type="entry name" value="BLH_phosphatase"/>
    <property type="match status" value="1"/>
</dbReference>
<gene>
    <name evidence="2" type="ORF">FHS00_003323</name>
</gene>
<evidence type="ECO:0000313" key="2">
    <source>
        <dbReference type="EMBL" id="MBB3713716.1"/>
    </source>
</evidence>
<organism evidence="2 3">
    <name type="scientific">Limimaricola variabilis</name>
    <dbReference type="NCBI Taxonomy" id="1492771"/>
    <lineage>
        <taxon>Bacteria</taxon>
        <taxon>Pseudomonadati</taxon>
        <taxon>Pseudomonadota</taxon>
        <taxon>Alphaproteobacteria</taxon>
        <taxon>Rhodobacterales</taxon>
        <taxon>Paracoccaceae</taxon>
        <taxon>Limimaricola</taxon>
    </lineage>
</organism>
<reference evidence="2 3" key="1">
    <citation type="submission" date="2020-08" db="EMBL/GenBank/DDBJ databases">
        <title>Genomic Encyclopedia of Type Strains, Phase III (KMG-III): the genomes of soil and plant-associated and newly described type strains.</title>
        <authorList>
            <person name="Whitman W."/>
        </authorList>
    </citation>
    <scope>NUCLEOTIDE SEQUENCE [LARGE SCALE GENOMIC DNA]</scope>
    <source>
        <strain evidence="2 3">CECT 8572</strain>
    </source>
</reference>
<proteinExistence type="predicted"/>
<evidence type="ECO:0000259" key="1">
    <source>
        <dbReference type="Pfam" id="PF04273"/>
    </source>
</evidence>
<dbReference type="RefSeq" id="WP_183475192.1">
    <property type="nucleotide sequence ID" value="NZ_JACIBX010000019.1"/>
</dbReference>
<dbReference type="InterPro" id="IPR029021">
    <property type="entry name" value="Prot-tyrosine_phosphatase-like"/>
</dbReference>
<name>A0ABR6HT28_9RHOB</name>
<dbReference type="InterPro" id="IPR005939">
    <property type="entry name" value="BLH_phosphatase-like"/>
</dbReference>
<feature type="domain" description="Beta-lactamase hydrolase-like protein phosphatase-like" evidence="1">
    <location>
        <begin position="19"/>
        <end position="104"/>
    </location>
</feature>
<keyword evidence="3" id="KW-1185">Reference proteome</keyword>
<comment type="caution">
    <text evidence="2">The sequence shown here is derived from an EMBL/GenBank/DDBJ whole genome shotgun (WGS) entry which is preliminary data.</text>
</comment>
<dbReference type="SUPFAM" id="SSF52799">
    <property type="entry name" value="(Phosphotyrosine protein) phosphatases II"/>
    <property type="match status" value="1"/>
</dbReference>
<dbReference type="Proteomes" id="UP000576152">
    <property type="component" value="Unassembled WGS sequence"/>
</dbReference>
<protein>
    <submittedName>
        <fullName evidence="2">Uncharacterized protein (TIGR01244 family)</fullName>
    </submittedName>
</protein>
<evidence type="ECO:0000313" key="3">
    <source>
        <dbReference type="Proteomes" id="UP000576152"/>
    </source>
</evidence>
<dbReference type="Gene3D" id="3.90.190.10">
    <property type="entry name" value="Protein tyrosine phosphatase superfamily"/>
    <property type="match status" value="1"/>
</dbReference>
<sequence>MDNVVEIDSNHSVARFAPDEAALRQAADQGFRSVVNFRTAEEKQEITPDEERRLAEAAGLTYLHHPVAPDALDDALVDDFRQKLADLPGPVLFHCASGKRAGAMTLMALAAREGLDGDAAIAKGRECGLDLSQEKIGQFVKDYADRKGRS</sequence>